<dbReference type="InterPro" id="IPR039422">
    <property type="entry name" value="MarR/SlyA-like"/>
</dbReference>
<dbReference type="PANTHER" id="PTHR33164:SF43">
    <property type="entry name" value="HTH-TYPE TRANSCRIPTIONAL REPRESSOR YETL"/>
    <property type="match status" value="1"/>
</dbReference>
<organism evidence="2 3">
    <name type="scientific">Symbiobacterium terraclitae</name>
    <dbReference type="NCBI Taxonomy" id="557451"/>
    <lineage>
        <taxon>Bacteria</taxon>
        <taxon>Bacillati</taxon>
        <taxon>Bacillota</taxon>
        <taxon>Clostridia</taxon>
        <taxon>Eubacteriales</taxon>
        <taxon>Symbiobacteriaceae</taxon>
        <taxon>Symbiobacterium</taxon>
    </lineage>
</organism>
<dbReference type="RefSeq" id="WP_209468129.1">
    <property type="nucleotide sequence ID" value="NZ_JAGGLG010000044.1"/>
</dbReference>
<dbReference type="InterPro" id="IPR036388">
    <property type="entry name" value="WH-like_DNA-bd_sf"/>
</dbReference>
<comment type="caution">
    <text evidence="2">The sequence shown here is derived from an EMBL/GenBank/DDBJ whole genome shotgun (WGS) entry which is preliminary data.</text>
</comment>
<dbReference type="InterPro" id="IPR000835">
    <property type="entry name" value="HTH_MarR-typ"/>
</dbReference>
<keyword evidence="3" id="KW-1185">Reference proteome</keyword>
<gene>
    <name evidence="2" type="ORF">J2Z79_003483</name>
</gene>
<dbReference type="EMBL" id="JAGGLG010000044">
    <property type="protein sequence ID" value="MBP2020029.1"/>
    <property type="molecule type" value="Genomic_DNA"/>
</dbReference>
<dbReference type="Gene3D" id="1.10.10.10">
    <property type="entry name" value="Winged helix-like DNA-binding domain superfamily/Winged helix DNA-binding domain"/>
    <property type="match status" value="1"/>
</dbReference>
<dbReference type="Proteomes" id="UP001519289">
    <property type="component" value="Unassembled WGS sequence"/>
</dbReference>
<dbReference type="InterPro" id="IPR036390">
    <property type="entry name" value="WH_DNA-bd_sf"/>
</dbReference>
<protein>
    <submittedName>
        <fullName evidence="2">DNA-binding MarR family transcriptional regulator</fullName>
    </submittedName>
</protein>
<keyword evidence="2" id="KW-0238">DNA-binding</keyword>
<dbReference type="PANTHER" id="PTHR33164">
    <property type="entry name" value="TRANSCRIPTIONAL REGULATOR, MARR FAMILY"/>
    <property type="match status" value="1"/>
</dbReference>
<feature type="domain" description="HTH marR-type" evidence="1">
    <location>
        <begin position="5"/>
        <end position="137"/>
    </location>
</feature>
<dbReference type="GO" id="GO:0003677">
    <property type="term" value="F:DNA binding"/>
    <property type="evidence" value="ECO:0007669"/>
    <property type="project" value="UniProtKB-KW"/>
</dbReference>
<name>A0ABS4K030_9FIRM</name>
<dbReference type="PROSITE" id="PS50995">
    <property type="entry name" value="HTH_MARR_2"/>
    <property type="match status" value="1"/>
</dbReference>
<sequence length="151" mass="17437">MSALRTEISELWHQVNRRMHGLLHEAFRESDLPAPFFVLLREIAREPGITVSELARRVDLVKSHVSRTVDHLVQRGYVRKQSDPEDQRLARLYILPEAHARLHRTGEAVRAAWDAVVAGVPDEELATVERGLRILLDTLERHSATRKRERD</sequence>
<dbReference type="Pfam" id="PF01047">
    <property type="entry name" value="MarR"/>
    <property type="match status" value="1"/>
</dbReference>
<evidence type="ECO:0000313" key="3">
    <source>
        <dbReference type="Proteomes" id="UP001519289"/>
    </source>
</evidence>
<evidence type="ECO:0000313" key="2">
    <source>
        <dbReference type="EMBL" id="MBP2020029.1"/>
    </source>
</evidence>
<reference evidence="2 3" key="1">
    <citation type="submission" date="2021-03" db="EMBL/GenBank/DDBJ databases">
        <title>Genomic Encyclopedia of Type Strains, Phase IV (KMG-IV): sequencing the most valuable type-strain genomes for metagenomic binning, comparative biology and taxonomic classification.</title>
        <authorList>
            <person name="Goeker M."/>
        </authorList>
    </citation>
    <scope>NUCLEOTIDE SEQUENCE [LARGE SCALE GENOMIC DNA]</scope>
    <source>
        <strain evidence="2 3">DSM 27138</strain>
    </source>
</reference>
<accession>A0ABS4K030</accession>
<proteinExistence type="predicted"/>
<dbReference type="SUPFAM" id="SSF46785">
    <property type="entry name" value="Winged helix' DNA-binding domain"/>
    <property type="match status" value="1"/>
</dbReference>
<dbReference type="SMART" id="SM00347">
    <property type="entry name" value="HTH_MARR"/>
    <property type="match status" value="1"/>
</dbReference>
<evidence type="ECO:0000259" key="1">
    <source>
        <dbReference type="PROSITE" id="PS50995"/>
    </source>
</evidence>